<dbReference type="GO" id="GO:0140672">
    <property type="term" value="C:ATAC complex"/>
    <property type="evidence" value="ECO:0007669"/>
    <property type="project" value="TreeGrafter"/>
</dbReference>
<evidence type="ECO:0000256" key="11">
    <source>
        <dbReference type="ARBA" id="ARBA00023212"/>
    </source>
</evidence>
<dbReference type="InterPro" id="IPR001487">
    <property type="entry name" value="Bromodomain"/>
</dbReference>
<dbReference type="CDD" id="cd04301">
    <property type="entry name" value="NAT_SF"/>
    <property type="match status" value="1"/>
</dbReference>
<evidence type="ECO:0000256" key="5">
    <source>
        <dbReference type="ARBA" id="ARBA00022679"/>
    </source>
</evidence>
<name>A0A2A2J4K4_9BILA</name>
<feature type="compositionally biased region" description="Acidic residues" evidence="16">
    <location>
        <begin position="795"/>
        <end position="826"/>
    </location>
</feature>
<dbReference type="GO" id="GO:0005634">
    <property type="term" value="C:nucleus"/>
    <property type="evidence" value="ECO:0007669"/>
    <property type="project" value="UniProtKB-SubCell"/>
</dbReference>
<dbReference type="AlphaFoldDB" id="A0A2A2J4K4"/>
<organism evidence="19 20">
    <name type="scientific">Diploscapter pachys</name>
    <dbReference type="NCBI Taxonomy" id="2018661"/>
    <lineage>
        <taxon>Eukaryota</taxon>
        <taxon>Metazoa</taxon>
        <taxon>Ecdysozoa</taxon>
        <taxon>Nematoda</taxon>
        <taxon>Chromadorea</taxon>
        <taxon>Rhabditida</taxon>
        <taxon>Rhabditina</taxon>
        <taxon>Rhabditomorpha</taxon>
        <taxon>Rhabditoidea</taxon>
        <taxon>Rhabditidae</taxon>
        <taxon>Diploscapter</taxon>
    </lineage>
</organism>
<evidence type="ECO:0000256" key="7">
    <source>
        <dbReference type="ARBA" id="ARBA00023015"/>
    </source>
</evidence>
<evidence type="ECO:0000256" key="13">
    <source>
        <dbReference type="ARBA" id="ARBA00023315"/>
    </source>
</evidence>
<keyword evidence="8 15" id="KW-0103">Bromodomain</keyword>
<dbReference type="Pfam" id="PF00583">
    <property type="entry name" value="Acetyltransf_1"/>
    <property type="match status" value="1"/>
</dbReference>
<dbReference type="InterPro" id="IPR009464">
    <property type="entry name" value="PCAF_N"/>
</dbReference>
<evidence type="ECO:0000256" key="10">
    <source>
        <dbReference type="ARBA" id="ARBA00023163"/>
    </source>
</evidence>
<evidence type="ECO:0000256" key="16">
    <source>
        <dbReference type="SAM" id="MobiDB-lite"/>
    </source>
</evidence>
<dbReference type="Pfam" id="PF00439">
    <property type="entry name" value="Bromodomain"/>
    <property type="match status" value="1"/>
</dbReference>
<keyword evidence="13" id="KW-0012">Acyltransferase</keyword>
<keyword evidence="20" id="KW-1185">Reference proteome</keyword>
<evidence type="ECO:0000256" key="14">
    <source>
        <dbReference type="ARBA" id="ARBA00048940"/>
    </source>
</evidence>
<feature type="region of interest" description="Disordered" evidence="16">
    <location>
        <begin position="776"/>
        <end position="848"/>
    </location>
</feature>
<dbReference type="InterPro" id="IPR036427">
    <property type="entry name" value="Bromodomain-like_sf"/>
</dbReference>
<evidence type="ECO:0000313" key="19">
    <source>
        <dbReference type="EMBL" id="PAV56591.1"/>
    </source>
</evidence>
<dbReference type="InterPro" id="IPR018359">
    <property type="entry name" value="Bromodomain_CS"/>
</dbReference>
<evidence type="ECO:0000256" key="9">
    <source>
        <dbReference type="ARBA" id="ARBA00023159"/>
    </source>
</evidence>
<accession>A0A2A2J4K4</accession>
<evidence type="ECO:0000259" key="17">
    <source>
        <dbReference type="PROSITE" id="PS50014"/>
    </source>
</evidence>
<feature type="compositionally biased region" description="Basic residues" evidence="16">
    <location>
        <begin position="831"/>
        <end position="848"/>
    </location>
</feature>
<evidence type="ECO:0000256" key="12">
    <source>
        <dbReference type="ARBA" id="ARBA00023242"/>
    </source>
</evidence>
<dbReference type="GO" id="GO:0043992">
    <property type="term" value="F:histone H3K9 acetyltransferase activity"/>
    <property type="evidence" value="ECO:0007669"/>
    <property type="project" value="UniProtKB-ARBA"/>
</dbReference>
<keyword evidence="12" id="KW-0539">Nucleus</keyword>
<dbReference type="PRINTS" id="PR00503">
    <property type="entry name" value="BROMODOMAIN"/>
</dbReference>
<evidence type="ECO:0000259" key="18">
    <source>
        <dbReference type="PROSITE" id="PS51186"/>
    </source>
</evidence>
<dbReference type="InterPro" id="IPR000182">
    <property type="entry name" value="GNAT_dom"/>
</dbReference>
<evidence type="ECO:0000256" key="1">
    <source>
        <dbReference type="ARBA" id="ARBA00004123"/>
    </source>
</evidence>
<feature type="domain" description="N-acetyltransferase" evidence="18">
    <location>
        <begin position="433"/>
        <end position="587"/>
    </location>
</feature>
<dbReference type="PROSITE" id="PS00633">
    <property type="entry name" value="BROMODOMAIN_1"/>
    <property type="match status" value="1"/>
</dbReference>
<proteinExistence type="inferred from homology"/>
<dbReference type="Gene3D" id="3.40.630.30">
    <property type="match status" value="1"/>
</dbReference>
<sequence length="848" mass="98340">MDLEFFEEAKEEPSQQAMKPAKRCEPYNQEKRLFLSYFFGCADGECKCKAFRPLANVASAQVIGFKNRRSYKTYAKFAQQDYDAMGCISSDATCRRCGHSIENHSKRMDELIGDDAKLSRVFALAQDIRCIHQIMEGATAREFVRASCFIMHLLLQAIQNSRGELQMEEFIGRAVEAPTIWTLVNYFLATLEESTEKIREKVKLASLFLDHFNHWKLPSGKSAFAKPLTPSQTFDYQLFYQRFHILCTFPKFLRTFKGHEPVETFGIGPLQLYLKWLLPKLERGIVPTGYPIELNVSKMLNFFTSFSSYAERNCRKPVIMLKPIFPSGVHPPTFERIYKRDEDSAPLSPISLSSTVDFPGKDAEDQPECSRIIDRTPPEQGELGTIDDDTMLRAIVSMTNAEKAKPDKDRLMEIRSGDGAREEMERGFVQLEIVANSLEPFQDRQKLVYLLQLQNLFSVQLPKMPKEYITRLVFDYRHKSLALIKKDIGVIGGICFRPFQTQGFIEIVFCAVTANEQVKGYGTLLMNAIKDYAIACNIFHLLTFADEFATGYFTKQGFTKNMRIPKSAWNGWIKEYEGATLMGCGLNDQIYYEDFSMYSKAISDLHNSLMKLKTRKLKQQKMQSGIEGENRKQERKPLPLDAIPGLEQFKEEIKNEPKELIKSRGAEDKMRYVIKKLKEEQDYVWPFLEPVNRDEVPDYYDYVYYPMDLRTMSERVKNKYYIHEHLFVADLSRIFSNCYIFNSTTSFYYMCGYRIHEAAIRLVKEVFPDCDVMSLPAEEPQHRPENELLQIQTGDLDEEEMDAEGEDEEEDETDEEESESSEEEEYAGSRRSTRHKQSNVSTRNRRRR</sequence>
<dbReference type="SUPFAM" id="SSF55729">
    <property type="entry name" value="Acyl-CoA N-acyltransferases (Nat)"/>
    <property type="match status" value="1"/>
</dbReference>
<dbReference type="InterPro" id="IPR016181">
    <property type="entry name" value="Acyl_CoA_acyltransferase"/>
</dbReference>
<feature type="domain" description="Bromo" evidence="17">
    <location>
        <begin position="679"/>
        <end position="749"/>
    </location>
</feature>
<dbReference type="SUPFAM" id="SSF47370">
    <property type="entry name" value="Bromodomain"/>
    <property type="match status" value="1"/>
</dbReference>
<keyword evidence="6" id="KW-0156">Chromatin regulator</keyword>
<dbReference type="Proteomes" id="UP000218231">
    <property type="component" value="Unassembled WGS sequence"/>
</dbReference>
<dbReference type="STRING" id="2018661.A0A2A2J4K4"/>
<dbReference type="OrthoDB" id="1937912at2759"/>
<dbReference type="PROSITE" id="PS50014">
    <property type="entry name" value="BROMODOMAIN_2"/>
    <property type="match status" value="1"/>
</dbReference>
<dbReference type="SMART" id="SM00297">
    <property type="entry name" value="BROMO"/>
    <property type="match status" value="1"/>
</dbReference>
<comment type="subcellular location">
    <subcellularLocation>
        <location evidence="2">Cytoplasm</location>
        <location evidence="2">Cytoskeleton</location>
        <location evidence="2">Microtubule organizing center</location>
        <location evidence="2">Centrosome</location>
    </subcellularLocation>
    <subcellularLocation>
        <location evidence="1">Nucleus</location>
    </subcellularLocation>
</comment>
<dbReference type="PANTHER" id="PTHR45750">
    <property type="entry name" value="GH11602P"/>
    <property type="match status" value="1"/>
</dbReference>
<evidence type="ECO:0000256" key="8">
    <source>
        <dbReference type="ARBA" id="ARBA00023117"/>
    </source>
</evidence>
<keyword evidence="11" id="KW-0963">Cytoplasm</keyword>
<feature type="region of interest" description="Disordered" evidence="16">
    <location>
        <begin position="349"/>
        <end position="384"/>
    </location>
</feature>
<dbReference type="GO" id="GO:0045944">
    <property type="term" value="P:positive regulation of transcription by RNA polymerase II"/>
    <property type="evidence" value="ECO:0007669"/>
    <property type="project" value="TreeGrafter"/>
</dbReference>
<evidence type="ECO:0000256" key="4">
    <source>
        <dbReference type="ARBA" id="ARBA00013184"/>
    </source>
</evidence>
<keyword evidence="9" id="KW-0010">Activator</keyword>
<keyword evidence="11" id="KW-0206">Cytoskeleton</keyword>
<comment type="caution">
    <text evidence="19">The sequence shown here is derived from an EMBL/GenBank/DDBJ whole genome shotgun (WGS) entry which is preliminary data.</text>
</comment>
<dbReference type="GO" id="GO:0005813">
    <property type="term" value="C:centrosome"/>
    <property type="evidence" value="ECO:0007669"/>
    <property type="project" value="UniProtKB-SubCell"/>
</dbReference>
<evidence type="ECO:0000256" key="6">
    <source>
        <dbReference type="ARBA" id="ARBA00022853"/>
    </source>
</evidence>
<dbReference type="EC" id="2.3.1.48" evidence="4"/>
<evidence type="ECO:0000313" key="20">
    <source>
        <dbReference type="Proteomes" id="UP000218231"/>
    </source>
</evidence>
<keyword evidence="5" id="KW-0808">Transferase</keyword>
<protein>
    <recommendedName>
        <fullName evidence="4">histone acetyltransferase</fullName>
        <ecNumber evidence="4">2.3.1.48</ecNumber>
    </recommendedName>
</protein>
<keyword evidence="10" id="KW-0804">Transcription</keyword>
<dbReference type="PANTHER" id="PTHR45750:SF3">
    <property type="entry name" value="HISTONE ACETYLTRANSFERASE"/>
    <property type="match status" value="1"/>
</dbReference>
<comment type="catalytic activity">
    <reaction evidence="14">
        <text>L-lysyl-[histone] + acetyl-CoA = N(6)-acetyl-L-lysyl-[histone] + CoA + H(+)</text>
        <dbReference type="Rhea" id="RHEA:21992"/>
        <dbReference type="Rhea" id="RHEA-COMP:9845"/>
        <dbReference type="Rhea" id="RHEA-COMP:11338"/>
        <dbReference type="ChEBI" id="CHEBI:15378"/>
        <dbReference type="ChEBI" id="CHEBI:29969"/>
        <dbReference type="ChEBI" id="CHEBI:57287"/>
        <dbReference type="ChEBI" id="CHEBI:57288"/>
        <dbReference type="ChEBI" id="CHEBI:61930"/>
        <dbReference type="EC" id="2.3.1.48"/>
    </reaction>
    <physiologicalReaction direction="left-to-right" evidence="14">
        <dbReference type="Rhea" id="RHEA:21993"/>
    </physiologicalReaction>
</comment>
<evidence type="ECO:0000256" key="3">
    <source>
        <dbReference type="ARBA" id="ARBA00008607"/>
    </source>
</evidence>
<gene>
    <name evidence="19" type="ORF">WR25_23392</name>
</gene>
<dbReference type="InterPro" id="IPR037800">
    <property type="entry name" value="GCN5"/>
</dbReference>
<dbReference type="Gene3D" id="1.20.920.10">
    <property type="entry name" value="Bromodomain-like"/>
    <property type="match status" value="1"/>
</dbReference>
<evidence type="ECO:0000256" key="2">
    <source>
        <dbReference type="ARBA" id="ARBA00004300"/>
    </source>
</evidence>
<dbReference type="Pfam" id="PF06466">
    <property type="entry name" value="PCAF_N"/>
    <property type="match status" value="1"/>
</dbReference>
<comment type="similarity">
    <text evidence="3">Belongs to the acetyltransferase family. GCN5 subfamily.</text>
</comment>
<dbReference type="PROSITE" id="PS51186">
    <property type="entry name" value="GNAT"/>
    <property type="match status" value="1"/>
</dbReference>
<keyword evidence="7" id="KW-0805">Transcription regulation</keyword>
<dbReference type="EMBL" id="LIAE01010687">
    <property type="protein sequence ID" value="PAV56591.1"/>
    <property type="molecule type" value="Genomic_DNA"/>
</dbReference>
<reference evidence="19 20" key="1">
    <citation type="journal article" date="2017" name="Curr. Biol.">
        <title>Genome architecture and evolution of a unichromosomal asexual nematode.</title>
        <authorList>
            <person name="Fradin H."/>
            <person name="Zegar C."/>
            <person name="Gutwein M."/>
            <person name="Lucas J."/>
            <person name="Kovtun M."/>
            <person name="Corcoran D."/>
            <person name="Baugh L.R."/>
            <person name="Kiontke K."/>
            <person name="Gunsalus K."/>
            <person name="Fitch D.H."/>
            <person name="Piano F."/>
        </authorList>
    </citation>
    <scope>NUCLEOTIDE SEQUENCE [LARGE SCALE GENOMIC DNA]</scope>
    <source>
        <strain evidence="19">PF1309</strain>
    </source>
</reference>
<evidence type="ECO:0000256" key="15">
    <source>
        <dbReference type="PROSITE-ProRule" id="PRU00035"/>
    </source>
</evidence>